<dbReference type="AlphaFoldDB" id="A0A3S9V2T3"/>
<keyword evidence="2" id="KW-1185">Reference proteome</keyword>
<dbReference type="OrthoDB" id="9784036at2"/>
<dbReference type="InterPro" id="IPR000801">
    <property type="entry name" value="Esterase-like"/>
</dbReference>
<reference evidence="2" key="1">
    <citation type="submission" date="2018-12" db="EMBL/GenBank/DDBJ databases">
        <title>Complete genome sequence of Paenibacillus sp. MBLB1234.</title>
        <authorList>
            <person name="Nam Y.-D."/>
            <person name="Kang J."/>
            <person name="Chung W.-H."/>
            <person name="Park Y.S."/>
        </authorList>
    </citation>
    <scope>NUCLEOTIDE SEQUENCE [LARGE SCALE GENOMIC DNA]</scope>
    <source>
        <strain evidence="2">MBLB1234</strain>
    </source>
</reference>
<sequence>MERYQQLNVGDWKLVLYLPPSYATTGRRYPVVYVQDGGELFSGCLSYLDHLYLSSQLAEVILIGIEPHSRNDEYTPWPAAALIDRFSPFAGRGQDYVNEVADVIKPYIDSHYPTKRQAEDTAIIGGSLGGLISLFAGCWRPDTFGRLGLLSASFWYEGVLDFIREHDGFEDHQRVYMSVGDKEGVYKKTRQRHMVKYTMEAYQLWYVKGMGVTQLKLEVEPEGTHDDLFMMRQFPESLKWLFGNPERDFPSKQMLGGKMQMPGTQVWNFHSGVADRDYRIFIAEPMSPPPVGGYPVLYTLDANANFGSLAEAARLQTRGPHGIDPFVIVGIGYHSNDPIVTQERFYDYTVFADSSELPARPDGSAWPLTGGAEAFLDFIEYELKPLIEEEFPIDHSRQSLFGHSLGGFLALYTLFTRPGSFSRYFAASPSIWWKNHILLQLWENNKEHLTLHETEIELHLSVGSQEKTNMVSDANKLYQLLTTDDYSPKFVTMTEVPDEGHVSLLPSLFSPMLRRVTS</sequence>
<proteinExistence type="predicted"/>
<dbReference type="InterPro" id="IPR029058">
    <property type="entry name" value="AB_hydrolase_fold"/>
</dbReference>
<protein>
    <submittedName>
        <fullName evidence="1">Alpha/beta hydrolase</fullName>
    </submittedName>
</protein>
<organism evidence="1 2">
    <name type="scientific">Paenibacillus lutimineralis</name>
    <dbReference type="NCBI Taxonomy" id="2707005"/>
    <lineage>
        <taxon>Bacteria</taxon>
        <taxon>Bacillati</taxon>
        <taxon>Bacillota</taxon>
        <taxon>Bacilli</taxon>
        <taxon>Bacillales</taxon>
        <taxon>Paenibacillaceae</taxon>
        <taxon>Paenibacillus</taxon>
    </lineage>
</organism>
<dbReference type="Pfam" id="PF00756">
    <property type="entry name" value="Esterase"/>
    <property type="match status" value="2"/>
</dbReference>
<gene>
    <name evidence="1" type="ORF">EI981_21965</name>
</gene>
<dbReference type="Gene3D" id="3.40.50.1820">
    <property type="entry name" value="alpha/beta hydrolase"/>
    <property type="match status" value="2"/>
</dbReference>
<dbReference type="PANTHER" id="PTHR48098">
    <property type="entry name" value="ENTEROCHELIN ESTERASE-RELATED"/>
    <property type="match status" value="1"/>
</dbReference>
<dbReference type="RefSeq" id="WP_127001890.1">
    <property type="nucleotide sequence ID" value="NZ_CP034346.1"/>
</dbReference>
<dbReference type="GO" id="GO:0016787">
    <property type="term" value="F:hydrolase activity"/>
    <property type="evidence" value="ECO:0007669"/>
    <property type="project" value="UniProtKB-KW"/>
</dbReference>
<dbReference type="KEGG" id="plut:EI981_21965"/>
<keyword evidence="1" id="KW-0378">Hydrolase</keyword>
<name>A0A3S9V2T3_9BACL</name>
<accession>A0A3S9V2T3</accession>
<evidence type="ECO:0000313" key="1">
    <source>
        <dbReference type="EMBL" id="AZS16864.1"/>
    </source>
</evidence>
<dbReference type="Proteomes" id="UP000270678">
    <property type="component" value="Chromosome"/>
</dbReference>
<dbReference type="SUPFAM" id="SSF53474">
    <property type="entry name" value="alpha/beta-Hydrolases"/>
    <property type="match status" value="2"/>
</dbReference>
<dbReference type="EMBL" id="CP034346">
    <property type="protein sequence ID" value="AZS16864.1"/>
    <property type="molecule type" value="Genomic_DNA"/>
</dbReference>
<dbReference type="InterPro" id="IPR050583">
    <property type="entry name" value="Mycobacterial_A85_antigen"/>
</dbReference>
<dbReference type="PANTHER" id="PTHR48098:SF3">
    <property type="entry name" value="IRON(III) ENTEROBACTIN ESTERASE"/>
    <property type="match status" value="1"/>
</dbReference>
<evidence type="ECO:0000313" key="2">
    <source>
        <dbReference type="Proteomes" id="UP000270678"/>
    </source>
</evidence>